<evidence type="ECO:0000256" key="3">
    <source>
        <dbReference type="SAM" id="Coils"/>
    </source>
</evidence>
<accession>A0A7C2ZIU0</accession>
<keyword evidence="3" id="KW-0175">Coiled coil</keyword>
<dbReference type="Gene3D" id="3.30.910.20">
    <property type="entry name" value="Skp domain"/>
    <property type="match status" value="1"/>
</dbReference>
<dbReference type="SUPFAM" id="SSF111384">
    <property type="entry name" value="OmpH-like"/>
    <property type="match status" value="1"/>
</dbReference>
<dbReference type="InterPro" id="IPR005632">
    <property type="entry name" value="Chaperone_Skp"/>
</dbReference>
<evidence type="ECO:0000313" key="5">
    <source>
        <dbReference type="EMBL" id="HEW46012.1"/>
    </source>
</evidence>
<sequence length="161" mass="18767">MKKYLFALLIASSFGFAQQKFVCVDPNRILSESQLVKEKESQLRGKVQEYQKRLDQISKRLEDLKKQIESKGIAQNVREQKIKEYQKVESEGMELQQKAQKEIVETKSKMEQEIIERVRKISEDIAKTQGYTAVLDCSAFVYISADMDITKEVILRLDQQK</sequence>
<feature type="signal peptide" evidence="4">
    <location>
        <begin position="1"/>
        <end position="17"/>
    </location>
</feature>
<dbReference type="PANTHER" id="PTHR35089:SF1">
    <property type="entry name" value="CHAPERONE PROTEIN SKP"/>
    <property type="match status" value="1"/>
</dbReference>
<feature type="coiled-coil region" evidence="3">
    <location>
        <begin position="40"/>
        <end position="116"/>
    </location>
</feature>
<gene>
    <name evidence="5" type="ORF">ENO47_04995</name>
</gene>
<feature type="chain" id="PRO_5028143533" evidence="4">
    <location>
        <begin position="18"/>
        <end position="161"/>
    </location>
</feature>
<evidence type="ECO:0000256" key="4">
    <source>
        <dbReference type="SAM" id="SignalP"/>
    </source>
</evidence>
<dbReference type="PANTHER" id="PTHR35089">
    <property type="entry name" value="CHAPERONE PROTEIN SKP"/>
    <property type="match status" value="1"/>
</dbReference>
<reference evidence="5" key="1">
    <citation type="journal article" date="2020" name="mSystems">
        <title>Genome- and Community-Level Interaction Insights into Carbon Utilization and Element Cycling Functions of Hydrothermarchaeota in Hydrothermal Sediment.</title>
        <authorList>
            <person name="Zhou Z."/>
            <person name="Liu Y."/>
            <person name="Xu W."/>
            <person name="Pan J."/>
            <person name="Luo Z.H."/>
            <person name="Li M."/>
        </authorList>
    </citation>
    <scope>NUCLEOTIDE SEQUENCE [LARGE SCALE GENOMIC DNA]</scope>
    <source>
        <strain evidence="5">SpSt-132</strain>
    </source>
</reference>
<comment type="caution">
    <text evidence="5">The sequence shown here is derived from an EMBL/GenBank/DDBJ whole genome shotgun (WGS) entry which is preliminary data.</text>
</comment>
<dbReference type="SMART" id="SM00935">
    <property type="entry name" value="OmpH"/>
    <property type="match status" value="1"/>
</dbReference>
<dbReference type="GO" id="GO:0050821">
    <property type="term" value="P:protein stabilization"/>
    <property type="evidence" value="ECO:0007669"/>
    <property type="project" value="TreeGrafter"/>
</dbReference>
<dbReference type="Pfam" id="PF03938">
    <property type="entry name" value="OmpH"/>
    <property type="match status" value="1"/>
</dbReference>
<dbReference type="GO" id="GO:0051082">
    <property type="term" value="F:unfolded protein binding"/>
    <property type="evidence" value="ECO:0007669"/>
    <property type="project" value="InterPro"/>
</dbReference>
<dbReference type="AlphaFoldDB" id="A0A7C2ZIU0"/>
<comment type="similarity">
    <text evidence="1">Belongs to the Skp family.</text>
</comment>
<evidence type="ECO:0000256" key="2">
    <source>
        <dbReference type="ARBA" id="ARBA00022729"/>
    </source>
</evidence>
<dbReference type="EMBL" id="DSFP01000040">
    <property type="protein sequence ID" value="HEW46012.1"/>
    <property type="molecule type" value="Genomic_DNA"/>
</dbReference>
<organism evidence="5">
    <name type="scientific">Hydrogenobacter sp</name>
    <dbReference type="NCBI Taxonomy" id="2152829"/>
    <lineage>
        <taxon>Bacteria</taxon>
        <taxon>Pseudomonadati</taxon>
        <taxon>Aquificota</taxon>
        <taxon>Aquificia</taxon>
        <taxon>Aquificales</taxon>
        <taxon>Aquificaceae</taxon>
        <taxon>Hydrogenobacter</taxon>
    </lineage>
</organism>
<name>A0A7C2ZIU0_9AQUI</name>
<keyword evidence="2 4" id="KW-0732">Signal</keyword>
<dbReference type="GO" id="GO:0005829">
    <property type="term" value="C:cytosol"/>
    <property type="evidence" value="ECO:0007669"/>
    <property type="project" value="TreeGrafter"/>
</dbReference>
<evidence type="ECO:0000256" key="1">
    <source>
        <dbReference type="ARBA" id="ARBA00009091"/>
    </source>
</evidence>
<protein>
    <submittedName>
        <fullName evidence="5">OmpH family outer membrane protein</fullName>
    </submittedName>
</protein>
<proteinExistence type="inferred from homology"/>
<dbReference type="InterPro" id="IPR024930">
    <property type="entry name" value="Skp_dom_sf"/>
</dbReference>